<dbReference type="Gene3D" id="3.80.30.20">
    <property type="entry name" value="tm_1862 like domain"/>
    <property type="match status" value="1"/>
</dbReference>
<keyword evidence="3" id="KW-1185">Reference proteome</keyword>
<reference evidence="2 3" key="1">
    <citation type="submission" date="2021-12" db="EMBL/GenBank/DDBJ databases">
        <title>Discovery of the Pendulisporaceae a myxobacterial family with distinct sporulation behavior and unique specialized metabolism.</title>
        <authorList>
            <person name="Garcia R."/>
            <person name="Popoff A."/>
            <person name="Bader C.D."/>
            <person name="Loehr J."/>
            <person name="Walesch S."/>
            <person name="Walt C."/>
            <person name="Boldt J."/>
            <person name="Bunk B."/>
            <person name="Haeckl F.J.F.P.J."/>
            <person name="Gunesch A.P."/>
            <person name="Birkelbach J."/>
            <person name="Nuebel U."/>
            <person name="Pietschmann T."/>
            <person name="Bach T."/>
            <person name="Mueller R."/>
        </authorList>
    </citation>
    <scope>NUCLEOTIDE SEQUENCE [LARGE SCALE GENOMIC DNA]</scope>
    <source>
        <strain evidence="2 3">MSr11954</strain>
    </source>
</reference>
<feature type="domain" description="Radical SAM core" evidence="1">
    <location>
        <begin position="219"/>
        <end position="434"/>
    </location>
</feature>
<dbReference type="RefSeq" id="WP_394824140.1">
    <property type="nucleotide sequence ID" value="NZ_CP089984.1"/>
</dbReference>
<protein>
    <submittedName>
        <fullName evidence="2">B12-binding domain-containing radical SAM protein</fullName>
    </submittedName>
</protein>
<dbReference type="PANTHER" id="PTHR42731:SF5">
    <property type="entry name" value="RADICAL SAM DOMAIN PROTEIN"/>
    <property type="match status" value="1"/>
</dbReference>
<proteinExistence type="predicted"/>
<dbReference type="InterPro" id="IPR023404">
    <property type="entry name" value="rSAM_horseshoe"/>
</dbReference>
<sequence>MSAVPFEALVRRRLADEVGRFTKEAPTTVALLYPSPYGAGMSSLGFQRVYRAIFDMPGFACERIFLDDEAEQDLAQQTRPHSYESLRPLDEFPIVAVSVAYELEIAGLVRMLDAANIPARRTQRDERHPFILAGGPLTFSNPLPLAGIVDAIIVGESEELVEPVLRIIESESGDRARLLARLAEVPHVFVPEHHGATLPIVAKVDNALLPAWSPIRTPHAVLSNMFLIETERGCSRTCTYCVMRRSTNGGMRLVSMDQILATIPEDATRVGLVGAAVSDHPRITNIVNALADRGAEVGLSSLRPDRLNDDFVAALKRGGYKTLTTAMDGPSDRMRESLERRARVKHLIRAAELAKAHKMDRLKLYLMVGLPGETDADIDECIAFSTELSRIVPLSLGIAPFCAKRNTPLDGKPFAGIKVVQDRLERLRRGLRGRVDVRSTSAKWAWVEYVLAQGSEAEGLAVVDAVREGGRFADYKRAFASLPVATMAKPRRSLAIAQI</sequence>
<dbReference type="InterPro" id="IPR006638">
    <property type="entry name" value="Elp3/MiaA/NifB-like_rSAM"/>
</dbReference>
<dbReference type="Pfam" id="PF04055">
    <property type="entry name" value="Radical_SAM"/>
    <property type="match status" value="1"/>
</dbReference>
<dbReference type="CDD" id="cd01335">
    <property type="entry name" value="Radical_SAM"/>
    <property type="match status" value="1"/>
</dbReference>
<organism evidence="2 3">
    <name type="scientific">Pendulispora albinea</name>
    <dbReference type="NCBI Taxonomy" id="2741071"/>
    <lineage>
        <taxon>Bacteria</taxon>
        <taxon>Pseudomonadati</taxon>
        <taxon>Myxococcota</taxon>
        <taxon>Myxococcia</taxon>
        <taxon>Myxococcales</taxon>
        <taxon>Sorangiineae</taxon>
        <taxon>Pendulisporaceae</taxon>
        <taxon>Pendulispora</taxon>
    </lineage>
</organism>
<dbReference type="EMBL" id="CP089984">
    <property type="protein sequence ID" value="WXB14518.1"/>
    <property type="molecule type" value="Genomic_DNA"/>
</dbReference>
<dbReference type="SMART" id="SM00729">
    <property type="entry name" value="Elp3"/>
    <property type="match status" value="1"/>
</dbReference>
<dbReference type="SFLD" id="SFLDS00029">
    <property type="entry name" value="Radical_SAM"/>
    <property type="match status" value="1"/>
</dbReference>
<dbReference type="InterPro" id="IPR045784">
    <property type="entry name" value="Radical_SAM_N2"/>
</dbReference>
<accession>A0ABZ2LXE1</accession>
<dbReference type="Proteomes" id="UP001370348">
    <property type="component" value="Chromosome"/>
</dbReference>
<evidence type="ECO:0000313" key="2">
    <source>
        <dbReference type="EMBL" id="WXB14518.1"/>
    </source>
</evidence>
<evidence type="ECO:0000313" key="3">
    <source>
        <dbReference type="Proteomes" id="UP001370348"/>
    </source>
</evidence>
<name>A0ABZ2LXE1_9BACT</name>
<dbReference type="Pfam" id="PF19864">
    <property type="entry name" value="Radical_SAM_N2"/>
    <property type="match status" value="1"/>
</dbReference>
<dbReference type="InterPro" id="IPR058240">
    <property type="entry name" value="rSAM_sf"/>
</dbReference>
<dbReference type="InterPro" id="IPR007197">
    <property type="entry name" value="rSAM"/>
</dbReference>
<dbReference type="PANTHER" id="PTHR42731">
    <property type="entry name" value="SLL1084 PROTEIN"/>
    <property type="match status" value="1"/>
</dbReference>
<evidence type="ECO:0000259" key="1">
    <source>
        <dbReference type="PROSITE" id="PS51918"/>
    </source>
</evidence>
<gene>
    <name evidence="2" type="ORF">LZC94_42675</name>
</gene>
<dbReference type="SFLD" id="SFLDG01082">
    <property type="entry name" value="B12-binding_domain_containing"/>
    <property type="match status" value="1"/>
</dbReference>
<dbReference type="SUPFAM" id="SSF102114">
    <property type="entry name" value="Radical SAM enzymes"/>
    <property type="match status" value="1"/>
</dbReference>
<dbReference type="PROSITE" id="PS51918">
    <property type="entry name" value="RADICAL_SAM"/>
    <property type="match status" value="1"/>
</dbReference>